<sequence length="145" mass="16887">MSHFMELAVEVRLMIYNYCLVIEKVFLCYKAQKKRDTAEKAEFLEYPKPKIYQASEHGRNKAVLPLPKDYATSDISLLAVNKTIRTEDRPIVYQQNTFVLPNAFYVAKFFMNALPSPVKKLWLKSVEPELCDEDMSRRRINSSTA</sequence>
<comment type="caution">
    <text evidence="2">The sequence shown here is derived from an EMBL/GenBank/DDBJ whole genome shotgun (WGS) entry which is preliminary data.</text>
</comment>
<dbReference type="Proteomes" id="UP001590951">
    <property type="component" value="Unassembled WGS sequence"/>
</dbReference>
<dbReference type="InterPro" id="IPR056632">
    <property type="entry name" value="DUF7730"/>
</dbReference>
<protein>
    <recommendedName>
        <fullName evidence="1">DUF7730 domain-containing protein</fullName>
    </recommendedName>
</protein>
<evidence type="ECO:0000313" key="3">
    <source>
        <dbReference type="Proteomes" id="UP001590951"/>
    </source>
</evidence>
<dbReference type="Pfam" id="PF24864">
    <property type="entry name" value="DUF7730"/>
    <property type="match status" value="1"/>
</dbReference>
<feature type="domain" description="DUF7730" evidence="1">
    <location>
        <begin position="2"/>
        <end position="103"/>
    </location>
</feature>
<proteinExistence type="predicted"/>
<organism evidence="2 3">
    <name type="scientific">Lepraria finkii</name>
    <dbReference type="NCBI Taxonomy" id="1340010"/>
    <lineage>
        <taxon>Eukaryota</taxon>
        <taxon>Fungi</taxon>
        <taxon>Dikarya</taxon>
        <taxon>Ascomycota</taxon>
        <taxon>Pezizomycotina</taxon>
        <taxon>Lecanoromycetes</taxon>
        <taxon>OSLEUM clade</taxon>
        <taxon>Lecanoromycetidae</taxon>
        <taxon>Lecanorales</taxon>
        <taxon>Lecanorineae</taxon>
        <taxon>Stereocaulaceae</taxon>
        <taxon>Lepraria</taxon>
    </lineage>
</organism>
<accession>A0ABR4ATX6</accession>
<evidence type="ECO:0000313" key="2">
    <source>
        <dbReference type="EMBL" id="KAL2049160.1"/>
    </source>
</evidence>
<evidence type="ECO:0000259" key="1">
    <source>
        <dbReference type="Pfam" id="PF24864"/>
    </source>
</evidence>
<gene>
    <name evidence="2" type="ORF">ABVK25_010589</name>
</gene>
<dbReference type="EMBL" id="JBHFEH010000070">
    <property type="protein sequence ID" value="KAL2049160.1"/>
    <property type="molecule type" value="Genomic_DNA"/>
</dbReference>
<reference evidence="2 3" key="1">
    <citation type="submission" date="2024-09" db="EMBL/GenBank/DDBJ databases">
        <title>Rethinking Asexuality: The Enigmatic Case of Functional Sexual Genes in Lepraria (Stereocaulaceae).</title>
        <authorList>
            <person name="Doellman M."/>
            <person name="Sun Y."/>
            <person name="Barcenas-Pena A."/>
            <person name="Lumbsch H.T."/>
            <person name="Grewe F."/>
        </authorList>
    </citation>
    <scope>NUCLEOTIDE SEQUENCE [LARGE SCALE GENOMIC DNA]</scope>
    <source>
        <strain evidence="2 3">Grewe 0041</strain>
    </source>
</reference>
<keyword evidence="3" id="KW-1185">Reference proteome</keyword>
<name>A0ABR4ATX6_9LECA</name>